<keyword evidence="4" id="KW-1185">Reference proteome</keyword>
<keyword evidence="1" id="KW-0472">Membrane</keyword>
<protein>
    <submittedName>
        <fullName evidence="3">Putative membrane protein YdbT with pleckstrin-like domain</fullName>
    </submittedName>
</protein>
<organism evidence="3 4">
    <name type="scientific">Naumannella cuiyingiana</name>
    <dbReference type="NCBI Taxonomy" id="1347891"/>
    <lineage>
        <taxon>Bacteria</taxon>
        <taxon>Bacillati</taxon>
        <taxon>Actinomycetota</taxon>
        <taxon>Actinomycetes</taxon>
        <taxon>Propionibacteriales</taxon>
        <taxon>Propionibacteriaceae</taxon>
        <taxon>Naumannella</taxon>
    </lineage>
</organism>
<keyword evidence="1" id="KW-1133">Transmembrane helix</keyword>
<name>A0A7Z0D7A8_9ACTN</name>
<dbReference type="AlphaFoldDB" id="A0A7Z0D7A8"/>
<evidence type="ECO:0000259" key="2">
    <source>
        <dbReference type="Pfam" id="PF03703"/>
    </source>
</evidence>
<dbReference type="PANTHER" id="PTHR37938">
    <property type="entry name" value="BLL0215 PROTEIN"/>
    <property type="match status" value="1"/>
</dbReference>
<accession>A0A7Z0D7A8</accession>
<feature type="domain" description="YdbS-like PH" evidence="2">
    <location>
        <begin position="75"/>
        <end position="146"/>
    </location>
</feature>
<feature type="transmembrane region" description="Helical" evidence="1">
    <location>
        <begin position="52"/>
        <end position="69"/>
    </location>
</feature>
<dbReference type="EMBL" id="JACBZS010000001">
    <property type="protein sequence ID" value="NYI70211.1"/>
    <property type="molecule type" value="Genomic_DNA"/>
</dbReference>
<dbReference type="RefSeq" id="WP_179444192.1">
    <property type="nucleotide sequence ID" value="NZ_JACBZS010000001.1"/>
</dbReference>
<proteinExistence type="predicted"/>
<keyword evidence="1" id="KW-0812">Transmembrane</keyword>
<dbReference type="PANTHER" id="PTHR37938:SF1">
    <property type="entry name" value="BLL0215 PROTEIN"/>
    <property type="match status" value="1"/>
</dbReference>
<dbReference type="InterPro" id="IPR005182">
    <property type="entry name" value="YdbS-like_PH"/>
</dbReference>
<dbReference type="Pfam" id="PF03703">
    <property type="entry name" value="bPH_2"/>
    <property type="match status" value="1"/>
</dbReference>
<evidence type="ECO:0000313" key="3">
    <source>
        <dbReference type="EMBL" id="NYI70211.1"/>
    </source>
</evidence>
<evidence type="ECO:0000256" key="1">
    <source>
        <dbReference type="SAM" id="Phobius"/>
    </source>
</evidence>
<feature type="transmembrane region" description="Helical" evidence="1">
    <location>
        <begin position="23"/>
        <end position="46"/>
    </location>
</feature>
<evidence type="ECO:0000313" key="4">
    <source>
        <dbReference type="Proteomes" id="UP000527616"/>
    </source>
</evidence>
<dbReference type="Proteomes" id="UP000527616">
    <property type="component" value="Unassembled WGS sequence"/>
</dbReference>
<sequence>MGGRRWLAAGEQEIVTLRPHAKVIAWPVILLLILAALFGAGLRAIPEDRPELFWVLAAVLGSAALLFVLRPLLHWRTTRYVFTDQRILTRRGVFGRVGRVIALRGIREVGYRRTLTDRLLGCGTLRLTTFDGLPLQISHVPDIRRVQLVLDELCRAQLPAMPARW</sequence>
<reference evidence="3 4" key="1">
    <citation type="submission" date="2020-07" db="EMBL/GenBank/DDBJ databases">
        <title>Sequencing the genomes of 1000 actinobacteria strains.</title>
        <authorList>
            <person name="Klenk H.-P."/>
        </authorList>
    </citation>
    <scope>NUCLEOTIDE SEQUENCE [LARGE SCALE GENOMIC DNA]</scope>
    <source>
        <strain evidence="3 4">DSM 103164</strain>
    </source>
</reference>
<comment type="caution">
    <text evidence="3">The sequence shown here is derived from an EMBL/GenBank/DDBJ whole genome shotgun (WGS) entry which is preliminary data.</text>
</comment>
<gene>
    <name evidence="3" type="ORF">GGQ54_000771</name>
</gene>